<evidence type="ECO:0000259" key="8">
    <source>
        <dbReference type="SMART" id="SM00322"/>
    </source>
</evidence>
<evidence type="ECO:0000256" key="6">
    <source>
        <dbReference type="RuleBase" id="RU361277"/>
    </source>
</evidence>
<dbReference type="InterPro" id="IPR036291">
    <property type="entry name" value="NAD(P)-bd_dom_sf"/>
</dbReference>
<dbReference type="GeneID" id="67010450"/>
<sequence length="750" mass="80477">MKAVVFKGPGKVVIEDRPIPKIQDAGDIIVKVEKTALCGSELHVFRGHQPSGTDFVMGHEFTGHVHEVGSSIKNFKVGDHVVSPFTTSCGECFYCTHGFSSRCVKCQLFGCPALDGGQAEYVRIPLADSTAVKAPPGIKDEALVLMADIFPTGMFAAKNGFQYSTPEEIKDSVVVLIGCGPVALCALCNITDYKPKHILAVDSVPSRLELAKSLGAEPWNFQTDREGLDKRVKELTDGRGADIVIEVVGLSPALRMGYELIRPWGVISSVGVHNGEIPWTGNEAYNKNVRIQMGRCPVRSVFEDALDSLKRHQDKLGFMADKIMPLSEAVEGYDLFDKMKVQKVVFEAQNLETFDTFSSPSPLHLDLVSVSTTHLLLSASPGHLHNMSSEEPQPGPGQDASRVADQLDRLNIDGEGEVVPRTEEEYAESQLTLRAIVSSKEAGVIIGKAGKNVADLRDETGVRAGVSKVVQGVHDRVLSVTGSLSGIAKAYGLVAKGLLEGAPAMGMGGVIRTDGTHPIRLLISHNQMGTIIGRQGLKIKQIQDASGVRMVAQKEMLPQSTERIVEVQGSPAGIEKAIWEIGKCLIDDHERGYGTVLYNPAVRVQPGAGPVPLSNGGGAPSGGMGGRSYNRTGHGADFSDSPPAFSRRSGSDAASRPPPPTHTEDGEEMQTQNISIPSDMVGCIIGRGGSKISEIRKTSNARISIAKAPHDDTGERMFTITGSASANEKALYLLYENLEAEKMRRSQAQE</sequence>
<feature type="compositionally biased region" description="Gly residues" evidence="7">
    <location>
        <begin position="615"/>
        <end position="626"/>
    </location>
</feature>
<dbReference type="InterPro" id="IPR004087">
    <property type="entry name" value="KH_dom"/>
</dbReference>
<accession>A0A8J2N428</accession>
<dbReference type="OrthoDB" id="442947at2759"/>
<keyword evidence="4" id="KW-0560">Oxidoreductase</keyword>
<evidence type="ECO:0000313" key="10">
    <source>
        <dbReference type="Proteomes" id="UP000676310"/>
    </source>
</evidence>
<feature type="domain" description="K Homology" evidence="8">
    <location>
        <begin position="668"/>
        <end position="739"/>
    </location>
</feature>
<dbReference type="InterPro" id="IPR049786">
    <property type="entry name" value="Rnc1_KH-I_3"/>
</dbReference>
<organism evidence="9 10">
    <name type="scientific">Alternaria atra</name>
    <dbReference type="NCBI Taxonomy" id="119953"/>
    <lineage>
        <taxon>Eukaryota</taxon>
        <taxon>Fungi</taxon>
        <taxon>Dikarya</taxon>
        <taxon>Ascomycota</taxon>
        <taxon>Pezizomycotina</taxon>
        <taxon>Dothideomycetes</taxon>
        <taxon>Pleosporomycetidae</taxon>
        <taxon>Pleosporales</taxon>
        <taxon>Pleosporineae</taxon>
        <taxon>Pleosporaceae</taxon>
        <taxon>Alternaria</taxon>
        <taxon>Alternaria sect. Ulocladioides</taxon>
    </lineage>
</organism>
<dbReference type="PROSITE" id="PS50084">
    <property type="entry name" value="KH_TYPE_1"/>
    <property type="match status" value="3"/>
</dbReference>
<dbReference type="Proteomes" id="UP000676310">
    <property type="component" value="Unassembled WGS sequence"/>
</dbReference>
<dbReference type="EMBL" id="CAJRGZ010000027">
    <property type="protein sequence ID" value="CAG5182724.1"/>
    <property type="molecule type" value="Genomic_DNA"/>
</dbReference>
<dbReference type="SUPFAM" id="SSF51735">
    <property type="entry name" value="NAD(P)-binding Rossmann-fold domains"/>
    <property type="match status" value="1"/>
</dbReference>
<dbReference type="PANTHER" id="PTHR42813:SF2">
    <property type="entry name" value="DEHYDROGENASE, ZINC-CONTAINING, PUTATIVE (AFU_ORTHOLOGUE AFUA_2G02810)-RELATED"/>
    <property type="match status" value="1"/>
</dbReference>
<gene>
    <name evidence="9" type="ORF">ALTATR162_LOCUS10303</name>
</gene>
<dbReference type="Pfam" id="PF00013">
    <property type="entry name" value="KH_1"/>
    <property type="match status" value="3"/>
</dbReference>
<feature type="region of interest" description="Disordered" evidence="7">
    <location>
        <begin position="381"/>
        <end position="401"/>
    </location>
</feature>
<evidence type="ECO:0000256" key="7">
    <source>
        <dbReference type="SAM" id="MobiDB-lite"/>
    </source>
</evidence>
<keyword evidence="3 6" id="KW-0862">Zinc</keyword>
<dbReference type="GO" id="GO:0016491">
    <property type="term" value="F:oxidoreductase activity"/>
    <property type="evidence" value="ECO:0007669"/>
    <property type="project" value="UniProtKB-KW"/>
</dbReference>
<dbReference type="PANTHER" id="PTHR42813">
    <property type="entry name" value="ZINC-TYPE ALCOHOL DEHYDROGENASE-LIKE"/>
    <property type="match status" value="1"/>
</dbReference>
<feature type="domain" description="K Homology" evidence="8">
    <location>
        <begin position="429"/>
        <end position="499"/>
    </location>
</feature>
<dbReference type="RefSeq" id="XP_043173874.1">
    <property type="nucleotide sequence ID" value="XM_043317939.1"/>
</dbReference>
<dbReference type="CDD" id="cd22457">
    <property type="entry name" value="KH-I_Rnc1_rpt3"/>
    <property type="match status" value="1"/>
</dbReference>
<dbReference type="GO" id="GO:0008270">
    <property type="term" value="F:zinc ion binding"/>
    <property type="evidence" value="ECO:0007669"/>
    <property type="project" value="InterPro"/>
</dbReference>
<keyword evidence="2 6" id="KW-0479">Metal-binding</keyword>
<feature type="region of interest" description="Disordered" evidence="7">
    <location>
        <begin position="609"/>
        <end position="679"/>
    </location>
</feature>
<keyword evidence="10" id="KW-1185">Reference proteome</keyword>
<dbReference type="InterPro" id="IPR013154">
    <property type="entry name" value="ADH-like_N"/>
</dbReference>
<dbReference type="Gene3D" id="3.90.180.10">
    <property type="entry name" value="Medium-chain alcohol dehydrogenases, catalytic domain"/>
    <property type="match status" value="1"/>
</dbReference>
<feature type="domain" description="K Homology" evidence="8">
    <location>
        <begin position="515"/>
        <end position="586"/>
    </location>
</feature>
<dbReference type="PROSITE" id="PS00059">
    <property type="entry name" value="ADH_ZINC"/>
    <property type="match status" value="1"/>
</dbReference>
<dbReference type="InterPro" id="IPR002328">
    <property type="entry name" value="ADH_Zn_CS"/>
</dbReference>
<dbReference type="CDD" id="cd08284">
    <property type="entry name" value="FDH_like_2"/>
    <property type="match status" value="1"/>
</dbReference>
<dbReference type="Gene3D" id="3.40.50.720">
    <property type="entry name" value="NAD(P)-binding Rossmann-like Domain"/>
    <property type="match status" value="1"/>
</dbReference>
<evidence type="ECO:0000256" key="4">
    <source>
        <dbReference type="ARBA" id="ARBA00023002"/>
    </source>
</evidence>
<dbReference type="InterPro" id="IPR013149">
    <property type="entry name" value="ADH-like_C"/>
</dbReference>
<dbReference type="Pfam" id="PF00107">
    <property type="entry name" value="ADH_zinc_N"/>
    <property type="match status" value="1"/>
</dbReference>
<evidence type="ECO:0000313" key="9">
    <source>
        <dbReference type="EMBL" id="CAG5182724.1"/>
    </source>
</evidence>
<name>A0A8J2N428_9PLEO</name>
<evidence type="ECO:0000256" key="5">
    <source>
        <dbReference type="PROSITE-ProRule" id="PRU00117"/>
    </source>
</evidence>
<dbReference type="InterPro" id="IPR004088">
    <property type="entry name" value="KH_dom_type_1"/>
</dbReference>
<dbReference type="InterPro" id="IPR036612">
    <property type="entry name" value="KH_dom_type_1_sf"/>
</dbReference>
<dbReference type="CDD" id="cd22456">
    <property type="entry name" value="KH-I_Rnc1_rpt2"/>
    <property type="match status" value="1"/>
</dbReference>
<dbReference type="SUPFAM" id="SSF54791">
    <property type="entry name" value="Eukaryotic type KH-domain (KH-domain type I)"/>
    <property type="match status" value="3"/>
</dbReference>
<evidence type="ECO:0000256" key="3">
    <source>
        <dbReference type="ARBA" id="ARBA00022833"/>
    </source>
</evidence>
<evidence type="ECO:0000256" key="1">
    <source>
        <dbReference type="ARBA" id="ARBA00001947"/>
    </source>
</evidence>
<keyword evidence="5" id="KW-0694">RNA-binding</keyword>
<comment type="cofactor">
    <cofactor evidence="1 6">
        <name>Zn(2+)</name>
        <dbReference type="ChEBI" id="CHEBI:29105"/>
    </cofactor>
</comment>
<dbReference type="CDD" id="cd22455">
    <property type="entry name" value="KH-I_Rnc1_rpt1"/>
    <property type="match status" value="1"/>
</dbReference>
<dbReference type="Pfam" id="PF08240">
    <property type="entry name" value="ADH_N"/>
    <property type="match status" value="1"/>
</dbReference>
<reference evidence="9" key="1">
    <citation type="submission" date="2021-05" db="EMBL/GenBank/DDBJ databases">
        <authorList>
            <person name="Stam R."/>
        </authorList>
    </citation>
    <scope>NUCLEOTIDE SEQUENCE</scope>
    <source>
        <strain evidence="9">CS162</strain>
    </source>
</reference>
<proteinExistence type="inferred from homology"/>
<evidence type="ECO:0000256" key="2">
    <source>
        <dbReference type="ARBA" id="ARBA00022723"/>
    </source>
</evidence>
<dbReference type="AlphaFoldDB" id="A0A8J2N428"/>
<dbReference type="GO" id="GO:0003723">
    <property type="term" value="F:RNA binding"/>
    <property type="evidence" value="ECO:0007669"/>
    <property type="project" value="UniProtKB-UniRule"/>
</dbReference>
<dbReference type="InterPro" id="IPR011032">
    <property type="entry name" value="GroES-like_sf"/>
</dbReference>
<comment type="caution">
    <text evidence="9">The sequence shown here is derived from an EMBL/GenBank/DDBJ whole genome shotgun (WGS) entry which is preliminary data.</text>
</comment>
<dbReference type="SMART" id="SM00322">
    <property type="entry name" value="KH"/>
    <property type="match status" value="3"/>
</dbReference>
<dbReference type="SUPFAM" id="SSF50129">
    <property type="entry name" value="GroES-like"/>
    <property type="match status" value="1"/>
</dbReference>
<protein>
    <recommendedName>
        <fullName evidence="8">K Homology domain-containing protein</fullName>
    </recommendedName>
</protein>
<dbReference type="Gene3D" id="3.30.1370.10">
    <property type="entry name" value="K Homology domain, type 1"/>
    <property type="match status" value="3"/>
</dbReference>
<comment type="similarity">
    <text evidence="6">Belongs to the zinc-containing alcohol dehydrogenase family.</text>
</comment>